<sequence>MGQVVHKKLSYVNFAAMVSETVCAEMLLRTCRSNFVVTVWTDLIQLKYDHDMSPPHTVEGTSVRHAEELPGSEL</sequence>
<feature type="region of interest" description="Disordered" evidence="1">
    <location>
        <begin position="53"/>
        <end position="74"/>
    </location>
</feature>
<accession>A0A4Y2WN15</accession>
<dbReference type="EMBL" id="BGPR01062718">
    <property type="protein sequence ID" value="GBO38098.1"/>
    <property type="molecule type" value="Genomic_DNA"/>
</dbReference>
<organism evidence="2 3">
    <name type="scientific">Araneus ventricosus</name>
    <name type="common">Orbweaver spider</name>
    <name type="synonym">Epeira ventricosa</name>
    <dbReference type="NCBI Taxonomy" id="182803"/>
    <lineage>
        <taxon>Eukaryota</taxon>
        <taxon>Metazoa</taxon>
        <taxon>Ecdysozoa</taxon>
        <taxon>Arthropoda</taxon>
        <taxon>Chelicerata</taxon>
        <taxon>Arachnida</taxon>
        <taxon>Araneae</taxon>
        <taxon>Araneomorphae</taxon>
        <taxon>Entelegynae</taxon>
        <taxon>Araneoidea</taxon>
        <taxon>Araneidae</taxon>
        <taxon>Araneus</taxon>
    </lineage>
</organism>
<protein>
    <submittedName>
        <fullName evidence="2">Uncharacterized protein</fullName>
    </submittedName>
</protein>
<evidence type="ECO:0000256" key="1">
    <source>
        <dbReference type="SAM" id="MobiDB-lite"/>
    </source>
</evidence>
<gene>
    <name evidence="2" type="ORF">AVEN_203804_1</name>
</gene>
<name>A0A4Y2WN15_ARAVE</name>
<dbReference type="AlphaFoldDB" id="A0A4Y2WN15"/>
<reference evidence="2 3" key="1">
    <citation type="journal article" date="2019" name="Sci. Rep.">
        <title>Orb-weaving spider Araneus ventricosus genome elucidates the spidroin gene catalogue.</title>
        <authorList>
            <person name="Kono N."/>
            <person name="Nakamura H."/>
            <person name="Ohtoshi R."/>
            <person name="Moran D.A.P."/>
            <person name="Shinohara A."/>
            <person name="Yoshida Y."/>
            <person name="Fujiwara M."/>
            <person name="Mori M."/>
            <person name="Tomita M."/>
            <person name="Arakawa K."/>
        </authorList>
    </citation>
    <scope>NUCLEOTIDE SEQUENCE [LARGE SCALE GENOMIC DNA]</scope>
</reference>
<comment type="caution">
    <text evidence="2">The sequence shown here is derived from an EMBL/GenBank/DDBJ whole genome shotgun (WGS) entry which is preliminary data.</text>
</comment>
<evidence type="ECO:0000313" key="2">
    <source>
        <dbReference type="EMBL" id="GBO38098.1"/>
    </source>
</evidence>
<proteinExistence type="predicted"/>
<evidence type="ECO:0000313" key="3">
    <source>
        <dbReference type="Proteomes" id="UP000499080"/>
    </source>
</evidence>
<keyword evidence="3" id="KW-1185">Reference proteome</keyword>
<dbReference type="Proteomes" id="UP000499080">
    <property type="component" value="Unassembled WGS sequence"/>
</dbReference>